<sequence length="40" mass="4185">MWIGSQVPDLVIGMIIAAVVLRGGVKILGEAKNEVHLDAA</sequence>
<feature type="transmembrane region" description="Helical" evidence="1">
    <location>
        <begin position="6"/>
        <end position="25"/>
    </location>
</feature>
<dbReference type="AlphaFoldDB" id="K5DHV7"/>
<keyword evidence="1" id="KW-0472">Membrane</keyword>
<keyword evidence="1" id="KW-0812">Transmembrane</keyword>
<protein>
    <submittedName>
        <fullName evidence="2">Uncharacterized protein</fullName>
    </submittedName>
</protein>
<name>K5DHV7_RHOBT</name>
<evidence type="ECO:0000256" key="1">
    <source>
        <dbReference type="SAM" id="Phobius"/>
    </source>
</evidence>
<gene>
    <name evidence="2" type="ORF">RBSH_02285</name>
</gene>
<evidence type="ECO:0000313" key="2">
    <source>
        <dbReference type="EMBL" id="EKK02419.1"/>
    </source>
</evidence>
<comment type="caution">
    <text evidence="2">The sequence shown here is derived from an EMBL/GenBank/DDBJ whole genome shotgun (WGS) entry which is preliminary data.</text>
</comment>
<dbReference type="EMBL" id="AMCW01000057">
    <property type="protein sequence ID" value="EKK02419.1"/>
    <property type="molecule type" value="Genomic_DNA"/>
</dbReference>
<dbReference type="PATRIC" id="fig|993517.3.peg.2475"/>
<accession>K5DHV7</accession>
<dbReference type="Proteomes" id="UP000007993">
    <property type="component" value="Unassembled WGS sequence"/>
</dbReference>
<reference evidence="2 3" key="1">
    <citation type="journal article" date="2013" name="Mar. Genomics">
        <title>Expression of sulfatases in Rhodopirellula baltica and the diversity of sulfatases in the genus Rhodopirellula.</title>
        <authorList>
            <person name="Wegner C.E."/>
            <person name="Richter-Heitmann T."/>
            <person name="Klindworth A."/>
            <person name="Klockow C."/>
            <person name="Richter M."/>
            <person name="Achstetter T."/>
            <person name="Glockner F.O."/>
            <person name="Harder J."/>
        </authorList>
    </citation>
    <scope>NUCLEOTIDE SEQUENCE [LARGE SCALE GENOMIC DNA]</scope>
    <source>
        <strain evidence="2 3">SH28</strain>
    </source>
</reference>
<proteinExistence type="predicted"/>
<evidence type="ECO:0000313" key="3">
    <source>
        <dbReference type="Proteomes" id="UP000007993"/>
    </source>
</evidence>
<organism evidence="2 3">
    <name type="scientific">Rhodopirellula baltica SH28</name>
    <dbReference type="NCBI Taxonomy" id="993517"/>
    <lineage>
        <taxon>Bacteria</taxon>
        <taxon>Pseudomonadati</taxon>
        <taxon>Planctomycetota</taxon>
        <taxon>Planctomycetia</taxon>
        <taxon>Pirellulales</taxon>
        <taxon>Pirellulaceae</taxon>
        <taxon>Rhodopirellula</taxon>
    </lineage>
</organism>
<keyword evidence="1" id="KW-1133">Transmembrane helix</keyword>